<protein>
    <recommendedName>
        <fullName evidence="3">Alpha/beta hydrolase family protein</fullName>
    </recommendedName>
</protein>
<dbReference type="InterPro" id="IPR052897">
    <property type="entry name" value="Sec-Metab_Biosynth_Hydrolase"/>
</dbReference>
<dbReference type="InterPro" id="IPR029058">
    <property type="entry name" value="AB_hydrolase_fold"/>
</dbReference>
<gene>
    <name evidence="1" type="ORF">LRS13_16505</name>
</gene>
<reference evidence="2" key="1">
    <citation type="submission" date="2021-11" db="EMBL/GenBank/DDBJ databases">
        <title>Cultivation dependent microbiological survey of springs from the worlds oldest radium mine currently devoted to the extraction of radon-saturated water.</title>
        <authorList>
            <person name="Kapinusova G."/>
            <person name="Smrhova T."/>
            <person name="Strejcek M."/>
            <person name="Suman J."/>
            <person name="Jani K."/>
            <person name="Pajer P."/>
            <person name="Uhlik O."/>
        </authorList>
    </citation>
    <scope>NUCLEOTIDE SEQUENCE [LARGE SCALE GENOMIC DNA]</scope>
    <source>
        <strain evidence="2">J379</strain>
    </source>
</reference>
<dbReference type="Gene3D" id="3.40.50.1820">
    <property type="entry name" value="alpha/beta hydrolase"/>
    <property type="match status" value="1"/>
</dbReference>
<accession>A0ABY5PCG5</accession>
<keyword evidence="2" id="KW-1185">Reference proteome</keyword>
<sequence>MLLVHGAFTETTTWSGVVGDLRPRGIDAVAVPTPLTGLRADAAYVASRASGVDGPVLLAGEGYGGAVISAAALAAPNVVGLVFVAAFVPDEGESCVELARAVGGHPGHRGPAPRRGARR</sequence>
<dbReference type="Proteomes" id="UP001058860">
    <property type="component" value="Chromosome"/>
</dbReference>
<dbReference type="SUPFAM" id="SSF53474">
    <property type="entry name" value="alpha/beta-Hydrolases"/>
    <property type="match status" value="1"/>
</dbReference>
<organism evidence="1 2">
    <name type="scientific">Svornostia abyssi</name>
    <dbReference type="NCBI Taxonomy" id="2898438"/>
    <lineage>
        <taxon>Bacteria</taxon>
        <taxon>Bacillati</taxon>
        <taxon>Actinomycetota</taxon>
        <taxon>Thermoleophilia</taxon>
        <taxon>Solirubrobacterales</taxon>
        <taxon>Baekduiaceae</taxon>
        <taxon>Svornostia</taxon>
    </lineage>
</organism>
<dbReference type="PANTHER" id="PTHR37017">
    <property type="entry name" value="AB HYDROLASE-1 DOMAIN-CONTAINING PROTEIN-RELATED"/>
    <property type="match status" value="1"/>
</dbReference>
<evidence type="ECO:0000313" key="2">
    <source>
        <dbReference type="Proteomes" id="UP001058860"/>
    </source>
</evidence>
<evidence type="ECO:0008006" key="3">
    <source>
        <dbReference type="Google" id="ProtNLM"/>
    </source>
</evidence>
<name>A0ABY5PCG5_9ACTN</name>
<dbReference type="PANTHER" id="PTHR37017:SF11">
    <property type="entry name" value="ESTERASE_LIPASE_THIOESTERASE DOMAIN-CONTAINING PROTEIN"/>
    <property type="match status" value="1"/>
</dbReference>
<dbReference type="EMBL" id="CP088295">
    <property type="protein sequence ID" value="UUY02303.1"/>
    <property type="molecule type" value="Genomic_DNA"/>
</dbReference>
<dbReference type="RefSeq" id="WP_353866880.1">
    <property type="nucleotide sequence ID" value="NZ_CP088295.1"/>
</dbReference>
<evidence type="ECO:0000313" key="1">
    <source>
        <dbReference type="EMBL" id="UUY02303.1"/>
    </source>
</evidence>
<proteinExistence type="predicted"/>